<feature type="transmembrane region" description="Helical" evidence="7">
    <location>
        <begin position="192"/>
        <end position="215"/>
    </location>
</feature>
<feature type="transmembrane region" description="Helical" evidence="7">
    <location>
        <begin position="90"/>
        <end position="108"/>
    </location>
</feature>
<feature type="compositionally biased region" description="Low complexity" evidence="6">
    <location>
        <begin position="15"/>
        <end position="25"/>
    </location>
</feature>
<dbReference type="Pfam" id="PF03706">
    <property type="entry name" value="LPG_synthase_TM"/>
    <property type="match status" value="1"/>
</dbReference>
<keyword evidence="5 7" id="KW-0472">Membrane</keyword>
<feature type="transmembrane region" description="Helical" evidence="7">
    <location>
        <begin position="282"/>
        <end position="305"/>
    </location>
</feature>
<evidence type="ECO:0000256" key="2">
    <source>
        <dbReference type="ARBA" id="ARBA00022475"/>
    </source>
</evidence>
<feature type="transmembrane region" description="Helical" evidence="7">
    <location>
        <begin position="235"/>
        <end position="255"/>
    </location>
</feature>
<feature type="region of interest" description="Disordered" evidence="6">
    <location>
        <begin position="15"/>
        <end position="79"/>
    </location>
</feature>
<keyword evidence="4 7" id="KW-1133">Transmembrane helix</keyword>
<sequence>MGAWPASWRCGPCSANSMSSSAPVSTGRTESRGTFRPPIRRTFAPRSTMNPPLPCVGKSPIDDDTTASEPRTPPQAIYPDSKAQFRHRQLLGHLLAMAVIGLGVRYVCADWERLQRVTAAAPDWLPPVALIVVSNLLARAYLLGKLTRETASPVAWGECFCLMAASNMLGMLTLPATGFVYRAAYLSRRHALPISALAAGTSLFTLAGLLAWSTLGLLCLTQLEMNDRDVNQPALLLLVVGLMTALCVVVAYRLLTLVAGRVPSRLQRFVVECSAILSSRRLAATALASLVGCAVVQACGFYLAFRNMSLPLTPVSSTAIAAVHQVSGTVGITPGSIGTQEGGAVFLSVVLGLDVAAMVTALAFLRVSRVGLSILIGAPCWWFLRHLAAPLVHSTGQTP</sequence>
<evidence type="ECO:0000256" key="6">
    <source>
        <dbReference type="SAM" id="MobiDB-lite"/>
    </source>
</evidence>
<comment type="caution">
    <text evidence="8">The sequence shown here is derived from an EMBL/GenBank/DDBJ whole genome shotgun (WGS) entry which is preliminary data.</text>
</comment>
<gene>
    <name evidence="8" type="ORF">ENS64_10570</name>
</gene>
<dbReference type="InterPro" id="IPR022791">
    <property type="entry name" value="L-PG_synthase/AglD"/>
</dbReference>
<dbReference type="AlphaFoldDB" id="A0A7C4QRM5"/>
<comment type="subcellular location">
    <subcellularLocation>
        <location evidence="1">Cell membrane</location>
        <topology evidence="1">Multi-pass membrane protein</topology>
    </subcellularLocation>
</comment>
<organism evidence="8">
    <name type="scientific">Schlesneria paludicola</name>
    <dbReference type="NCBI Taxonomy" id="360056"/>
    <lineage>
        <taxon>Bacteria</taxon>
        <taxon>Pseudomonadati</taxon>
        <taxon>Planctomycetota</taxon>
        <taxon>Planctomycetia</taxon>
        <taxon>Planctomycetales</taxon>
        <taxon>Planctomycetaceae</taxon>
        <taxon>Schlesneria</taxon>
    </lineage>
</organism>
<dbReference type="GO" id="GO:0005886">
    <property type="term" value="C:plasma membrane"/>
    <property type="evidence" value="ECO:0007669"/>
    <property type="project" value="UniProtKB-SubCell"/>
</dbReference>
<protein>
    <submittedName>
        <fullName evidence="8">Flippase-like domain-containing protein</fullName>
    </submittedName>
</protein>
<accession>A0A7C4QRM5</accession>
<reference evidence="8" key="1">
    <citation type="journal article" date="2020" name="mSystems">
        <title>Genome- and Community-Level Interaction Insights into Carbon Utilization and Element Cycling Functions of Hydrothermarchaeota in Hydrothermal Sediment.</title>
        <authorList>
            <person name="Zhou Z."/>
            <person name="Liu Y."/>
            <person name="Xu W."/>
            <person name="Pan J."/>
            <person name="Luo Z.H."/>
            <person name="Li M."/>
        </authorList>
    </citation>
    <scope>NUCLEOTIDE SEQUENCE [LARGE SCALE GENOMIC DNA]</scope>
    <source>
        <strain evidence="8">SpSt-508</strain>
    </source>
</reference>
<evidence type="ECO:0000256" key="1">
    <source>
        <dbReference type="ARBA" id="ARBA00004651"/>
    </source>
</evidence>
<evidence type="ECO:0000256" key="3">
    <source>
        <dbReference type="ARBA" id="ARBA00022692"/>
    </source>
</evidence>
<keyword evidence="3 7" id="KW-0812">Transmembrane</keyword>
<feature type="transmembrane region" description="Helical" evidence="7">
    <location>
        <begin position="120"/>
        <end position="142"/>
    </location>
</feature>
<dbReference type="PANTHER" id="PTHR39087:SF2">
    <property type="entry name" value="UPF0104 MEMBRANE PROTEIN MJ1595"/>
    <property type="match status" value="1"/>
</dbReference>
<evidence type="ECO:0000256" key="5">
    <source>
        <dbReference type="ARBA" id="ARBA00023136"/>
    </source>
</evidence>
<proteinExistence type="predicted"/>
<dbReference type="EMBL" id="DSVQ01000014">
    <property type="protein sequence ID" value="HGT39688.1"/>
    <property type="molecule type" value="Genomic_DNA"/>
</dbReference>
<keyword evidence="2" id="KW-1003">Cell membrane</keyword>
<name>A0A7C4QRM5_9PLAN</name>
<evidence type="ECO:0000313" key="8">
    <source>
        <dbReference type="EMBL" id="HGT39688.1"/>
    </source>
</evidence>
<dbReference type="PANTHER" id="PTHR39087">
    <property type="entry name" value="UPF0104 MEMBRANE PROTEIN MJ1595"/>
    <property type="match status" value="1"/>
</dbReference>
<feature type="transmembrane region" description="Helical" evidence="7">
    <location>
        <begin position="344"/>
        <end position="365"/>
    </location>
</feature>
<evidence type="ECO:0000256" key="4">
    <source>
        <dbReference type="ARBA" id="ARBA00022989"/>
    </source>
</evidence>
<evidence type="ECO:0000256" key="7">
    <source>
        <dbReference type="SAM" id="Phobius"/>
    </source>
</evidence>